<keyword evidence="5" id="KW-0539">Nucleus</keyword>
<dbReference type="RefSeq" id="XP_017270643.1">
    <property type="nucleotide sequence ID" value="XM_017415154.3"/>
</dbReference>
<dbReference type="GeneID" id="108235258"/>
<evidence type="ECO:0000259" key="7">
    <source>
        <dbReference type="PROSITE" id="PS50112"/>
    </source>
</evidence>
<dbReference type="Gene3D" id="4.10.280.10">
    <property type="entry name" value="Helix-loop-helix DNA-binding domain"/>
    <property type="match status" value="1"/>
</dbReference>
<evidence type="ECO:0000256" key="6">
    <source>
        <dbReference type="SAM" id="MobiDB-lite"/>
    </source>
</evidence>
<dbReference type="GO" id="GO:0005634">
    <property type="term" value="C:nucleus"/>
    <property type="evidence" value="ECO:0007669"/>
    <property type="project" value="UniProtKB-SubCell"/>
</dbReference>
<dbReference type="InterPro" id="IPR036638">
    <property type="entry name" value="HLH_DNA-bd_sf"/>
</dbReference>
<dbReference type="Ensembl" id="ENSKMAT00000005486.1">
    <property type="protein sequence ID" value="ENSKMAP00000005392.1"/>
    <property type="gene ID" value="ENSKMAG00000004103.1"/>
</dbReference>
<feature type="domain" description="BHLH" evidence="8">
    <location>
        <begin position="24"/>
        <end position="77"/>
    </location>
</feature>
<dbReference type="STRING" id="37003.ENSKMAP00000005392"/>
<dbReference type="Pfam" id="PF00010">
    <property type="entry name" value="HLH"/>
    <property type="match status" value="1"/>
</dbReference>
<dbReference type="GO" id="GO:0034751">
    <property type="term" value="C:aryl hydrocarbon receptor complex"/>
    <property type="evidence" value="ECO:0007669"/>
    <property type="project" value="TreeGrafter"/>
</dbReference>
<dbReference type="Proteomes" id="UP000264800">
    <property type="component" value="Unplaced"/>
</dbReference>
<dbReference type="CDD" id="cd00130">
    <property type="entry name" value="PAS"/>
    <property type="match status" value="1"/>
</dbReference>
<dbReference type="SMART" id="SM00091">
    <property type="entry name" value="PAS"/>
    <property type="match status" value="1"/>
</dbReference>
<keyword evidence="3" id="KW-0238">DNA-binding</keyword>
<dbReference type="Pfam" id="PF00989">
    <property type="entry name" value="PAS"/>
    <property type="match status" value="1"/>
</dbReference>
<proteinExistence type="predicted"/>
<evidence type="ECO:0000259" key="8">
    <source>
        <dbReference type="PROSITE" id="PS50888"/>
    </source>
</evidence>
<dbReference type="PANTHER" id="PTHR10649:SF3">
    <property type="entry name" value="ARYL HYDROCARBON RECEPTOR REPRESSOR"/>
    <property type="match status" value="1"/>
</dbReference>
<dbReference type="GO" id="GO:0006805">
    <property type="term" value="P:xenobiotic metabolic process"/>
    <property type="evidence" value="ECO:0007669"/>
    <property type="project" value="InterPro"/>
</dbReference>
<dbReference type="PROSITE" id="PS50888">
    <property type="entry name" value="BHLH"/>
    <property type="match status" value="1"/>
</dbReference>
<dbReference type="InterPro" id="IPR000014">
    <property type="entry name" value="PAS"/>
</dbReference>
<dbReference type="SUPFAM" id="SSF55785">
    <property type="entry name" value="PYP-like sensor domain (PAS domain)"/>
    <property type="match status" value="1"/>
</dbReference>
<dbReference type="InterPro" id="IPR035965">
    <property type="entry name" value="PAS-like_dom_sf"/>
</dbReference>
<dbReference type="InterPro" id="IPR039091">
    <property type="entry name" value="AHR/AHRR"/>
</dbReference>
<dbReference type="PANTHER" id="PTHR10649">
    <property type="entry name" value="ARYL HYDROCARBON RECEPTOR"/>
    <property type="match status" value="1"/>
</dbReference>
<dbReference type="AlphaFoldDB" id="A0A3Q3EUH7"/>
<keyword evidence="10" id="KW-1185">Reference proteome</keyword>
<keyword evidence="2" id="KW-0805">Transcription regulation</keyword>
<feature type="region of interest" description="Disordered" evidence="6">
    <location>
        <begin position="87"/>
        <end position="107"/>
    </location>
</feature>
<evidence type="ECO:0000256" key="5">
    <source>
        <dbReference type="ARBA" id="ARBA00023242"/>
    </source>
</evidence>
<dbReference type="InterPro" id="IPR013767">
    <property type="entry name" value="PAS_fold"/>
</dbReference>
<feature type="domain" description="PAS" evidence="7">
    <location>
        <begin position="119"/>
        <end position="176"/>
    </location>
</feature>
<keyword evidence="4" id="KW-0804">Transcription</keyword>
<dbReference type="FunFam" id="4.10.280.10:FF:000041">
    <property type="entry name" value="aryl hydrocarbon receptor repressor"/>
    <property type="match status" value="1"/>
</dbReference>
<name>A0A3Q3EUH7_KRYMA</name>
<evidence type="ECO:0000256" key="4">
    <source>
        <dbReference type="ARBA" id="ARBA00023163"/>
    </source>
</evidence>
<dbReference type="KEGG" id="kmr:108235258"/>
<accession>A0A3Q3EUH7</accession>
<dbReference type="GeneTree" id="ENSGT00940000154486"/>
<evidence type="ECO:0000256" key="1">
    <source>
        <dbReference type="ARBA" id="ARBA00004123"/>
    </source>
</evidence>
<dbReference type="GO" id="GO:0046983">
    <property type="term" value="F:protein dimerization activity"/>
    <property type="evidence" value="ECO:0007669"/>
    <property type="project" value="InterPro"/>
</dbReference>
<dbReference type="FunFam" id="3.30.450.20:FF:000035">
    <property type="entry name" value="Aryl hydrocarbon receptor"/>
    <property type="match status" value="1"/>
</dbReference>
<evidence type="ECO:0000256" key="3">
    <source>
        <dbReference type="ARBA" id="ARBA00023125"/>
    </source>
</evidence>
<dbReference type="InterPro" id="IPR011598">
    <property type="entry name" value="bHLH_dom"/>
</dbReference>
<reference evidence="9" key="1">
    <citation type="submission" date="2025-08" db="UniProtKB">
        <authorList>
            <consortium name="Ensembl"/>
        </authorList>
    </citation>
    <scope>IDENTIFICATION</scope>
</reference>
<sequence length="680" mass="75654">MIPPGDCMYAGRKRRKPIQKQKPSLANEKSNPSKRHRDRLNAELDRLASLLPFAPDVISKLDKLSVLRLAVSYLRVKSFFQANQDKTSRKHITSPASSNPEPRKGSLQLGATINESSLLLESLTGFALVVSSDGMVFYASSTIVDYLGFHQTDVMHQNIFDYIHIDDRQEFRRQLHWSMCPPQHQGGSGPQENQLAAGTDEDFVVSSMFNSPDAGEVSPELSCFLNRCFIARVRCLLDSTSGFLTMQFQGRLKFLHGQKKKSSSGTPVPPQLALFCIAVPFLLPSITEMKVKNILMRGKNKGGGIISAMDHGDCGEHLRRHSINGGMSDITDPLFSCPHPGATQRGHRTPWTPLCKDNLKYSPDGYYNQEEPLNYCKSSMAVHKGVGTGMGGGWPSRQHSGPVRAAQGVGYIPSNRLNRTGQYGKPYRHSPSCHNGQGGEVFVSKLYGNVQIPTDPDFYCVDLVKCENDYGECYDSHLMPDMQPIKVEHDSDSENGCDTYGQTWAVDRRYGNGMYDPSSGLQLKSETEYYDPQYSPCQRGKTGISPPYNNGNYQNYAVNNGGGNATRLPKCDKDMGGNGDSSQFSPQKLSHSDSLCNNQSVNLMDSNVYSHKTYMHPDYNKHYEFKGQGLIHSIKREPMDSPPWSENGHDINQSMMAGQRNVMPCVMSTGHKSSPYVYMQ</sequence>
<feature type="compositionally biased region" description="Polar residues" evidence="6">
    <location>
        <begin position="580"/>
        <end position="593"/>
    </location>
</feature>
<feature type="region of interest" description="Disordered" evidence="6">
    <location>
        <begin position="574"/>
        <end position="593"/>
    </location>
</feature>
<comment type="subcellular location">
    <subcellularLocation>
        <location evidence="1">Nucleus</location>
    </subcellularLocation>
</comment>
<dbReference type="OrthoDB" id="7788762at2759"/>
<dbReference type="SMART" id="SM00353">
    <property type="entry name" value="HLH"/>
    <property type="match status" value="1"/>
</dbReference>
<dbReference type="Gene3D" id="3.30.450.20">
    <property type="entry name" value="PAS domain"/>
    <property type="match status" value="1"/>
</dbReference>
<dbReference type="SUPFAM" id="SSF47459">
    <property type="entry name" value="HLH, helix-loop-helix DNA-binding domain"/>
    <property type="match status" value="1"/>
</dbReference>
<dbReference type="PROSITE" id="PS50112">
    <property type="entry name" value="PAS"/>
    <property type="match status" value="1"/>
</dbReference>
<dbReference type="GO" id="GO:0004879">
    <property type="term" value="F:nuclear receptor activity"/>
    <property type="evidence" value="ECO:0007669"/>
    <property type="project" value="TreeGrafter"/>
</dbReference>
<feature type="region of interest" description="Disordered" evidence="6">
    <location>
        <begin position="1"/>
        <end position="36"/>
    </location>
</feature>
<dbReference type="OMA" id="SPPWSEN"/>
<dbReference type="RefSeq" id="XP_024861474.1">
    <property type="nucleotide sequence ID" value="XM_025005706.2"/>
</dbReference>
<evidence type="ECO:0000313" key="9">
    <source>
        <dbReference type="Ensembl" id="ENSKMAP00000005392.1"/>
    </source>
</evidence>
<organism evidence="9 10">
    <name type="scientific">Kryptolebias marmoratus</name>
    <name type="common">Mangrove killifish</name>
    <name type="synonym">Rivulus marmoratus</name>
    <dbReference type="NCBI Taxonomy" id="37003"/>
    <lineage>
        <taxon>Eukaryota</taxon>
        <taxon>Metazoa</taxon>
        <taxon>Chordata</taxon>
        <taxon>Craniata</taxon>
        <taxon>Vertebrata</taxon>
        <taxon>Euteleostomi</taxon>
        <taxon>Actinopterygii</taxon>
        <taxon>Neopterygii</taxon>
        <taxon>Teleostei</taxon>
        <taxon>Neoteleostei</taxon>
        <taxon>Acanthomorphata</taxon>
        <taxon>Ovalentaria</taxon>
        <taxon>Atherinomorphae</taxon>
        <taxon>Cyprinodontiformes</taxon>
        <taxon>Rivulidae</taxon>
        <taxon>Kryptolebias</taxon>
    </lineage>
</organism>
<protein>
    <submittedName>
        <fullName evidence="9">Uncharacterized LOC108235258</fullName>
    </submittedName>
</protein>
<dbReference type="GO" id="GO:0000976">
    <property type="term" value="F:transcription cis-regulatory region binding"/>
    <property type="evidence" value="ECO:0007669"/>
    <property type="project" value="TreeGrafter"/>
</dbReference>
<evidence type="ECO:0000256" key="2">
    <source>
        <dbReference type="ARBA" id="ARBA00023015"/>
    </source>
</evidence>
<evidence type="ECO:0000313" key="10">
    <source>
        <dbReference type="Proteomes" id="UP000264800"/>
    </source>
</evidence>
<reference evidence="9" key="2">
    <citation type="submission" date="2025-09" db="UniProtKB">
        <authorList>
            <consortium name="Ensembl"/>
        </authorList>
    </citation>
    <scope>IDENTIFICATION</scope>
</reference>